<accession>B7BH23</accession>
<proteinExistence type="predicted"/>
<organism evidence="1 2">
    <name type="scientific">Parabacteroides johnsonii DSM 18315</name>
    <dbReference type="NCBI Taxonomy" id="537006"/>
    <lineage>
        <taxon>Bacteria</taxon>
        <taxon>Pseudomonadati</taxon>
        <taxon>Bacteroidota</taxon>
        <taxon>Bacteroidia</taxon>
        <taxon>Bacteroidales</taxon>
        <taxon>Tannerellaceae</taxon>
        <taxon>Parabacteroides</taxon>
    </lineage>
</organism>
<gene>
    <name evidence="1" type="ORF">PRABACTJOHN_04372</name>
</gene>
<dbReference type="AlphaFoldDB" id="B7BH23"/>
<reference evidence="1 2" key="1">
    <citation type="submission" date="2008-10" db="EMBL/GenBank/DDBJ databases">
        <title>Draft genome sequence of Parabacteroides johnsonii (DSM 18315).</title>
        <authorList>
            <person name="Sudarsanam P."/>
            <person name="Ley R."/>
            <person name="Guruge J."/>
            <person name="Turnbaugh P.J."/>
            <person name="Mahowald M."/>
            <person name="Liep D."/>
            <person name="Gordon J."/>
        </authorList>
    </citation>
    <scope>NUCLEOTIDE SEQUENCE [LARGE SCALE GENOMIC DNA]</scope>
    <source>
        <strain evidence="1 2">DSM 18315</strain>
    </source>
</reference>
<dbReference type="STRING" id="537006.PRABACTJOHN_04372"/>
<dbReference type="Proteomes" id="UP000005510">
    <property type="component" value="Unassembled WGS sequence"/>
</dbReference>
<dbReference type="HOGENOM" id="CLU_3255253_0_0_10"/>
<name>B7BH23_9BACT</name>
<evidence type="ECO:0000313" key="2">
    <source>
        <dbReference type="Proteomes" id="UP000005510"/>
    </source>
</evidence>
<comment type="caution">
    <text evidence="1">The sequence shown here is derived from an EMBL/GenBank/DDBJ whole genome shotgun (WGS) entry which is preliminary data.</text>
</comment>
<sequence>MLKHTISPIERTNFVLVYISILYPNTCFLKNITPAGNLKYMG</sequence>
<dbReference type="EMBL" id="ABYH01000431">
    <property type="protein sequence ID" value="EEC94263.1"/>
    <property type="molecule type" value="Genomic_DNA"/>
</dbReference>
<reference evidence="1 2" key="2">
    <citation type="submission" date="2008-10" db="EMBL/GenBank/DDBJ databases">
        <authorList>
            <person name="Fulton L."/>
            <person name="Clifton S."/>
            <person name="Fulton B."/>
            <person name="Xu J."/>
            <person name="Minx P."/>
            <person name="Pepin K.H."/>
            <person name="Johnson M."/>
            <person name="Bhonagiri V."/>
            <person name="Nash W.E."/>
            <person name="Mardis E.R."/>
            <person name="Wilson R.K."/>
        </authorList>
    </citation>
    <scope>NUCLEOTIDE SEQUENCE [LARGE SCALE GENOMIC DNA]</scope>
    <source>
        <strain evidence="1 2">DSM 18315</strain>
    </source>
</reference>
<protein>
    <submittedName>
        <fullName evidence="1">Uncharacterized protein</fullName>
    </submittedName>
</protein>
<evidence type="ECO:0000313" key="1">
    <source>
        <dbReference type="EMBL" id="EEC94263.1"/>
    </source>
</evidence>